<dbReference type="EMBL" id="JACHJO010000001">
    <property type="protein sequence ID" value="MBB6118204.1"/>
    <property type="molecule type" value="Genomic_DNA"/>
</dbReference>
<dbReference type="Proteomes" id="UP000536604">
    <property type="component" value="Unassembled WGS sequence"/>
</dbReference>
<keyword evidence="4" id="KW-1185">Reference proteome</keyword>
<evidence type="ECO:0000313" key="3">
    <source>
        <dbReference type="EMBL" id="MBB6118204.1"/>
    </source>
</evidence>
<sequence length="139" mass="14516">MNNWNPDHPGDGYGTPHQGTPGGYGTPYQGASDGYVGYGPPPVEYGPPVPLQPHHGTPPQQAGSGSAITALVIACVQLVLCCGVFAIPGIVFGALALGEKYDAEKAARHTRTAWVFNWANIGFVLLAALFVLVVILSDM</sequence>
<reference evidence="3 4" key="1">
    <citation type="submission" date="2020-08" db="EMBL/GenBank/DDBJ databases">
        <title>Genomic Encyclopedia of Type Strains, Phase III (KMG-III): the genomes of soil and plant-associated and newly described type strains.</title>
        <authorList>
            <person name="Whitman W."/>
        </authorList>
    </citation>
    <scope>NUCLEOTIDE SEQUENCE [LARGE SCALE GENOMIC DNA]</scope>
    <source>
        <strain evidence="3 4">CECT 8712</strain>
    </source>
</reference>
<feature type="compositionally biased region" description="Pro residues" evidence="1">
    <location>
        <begin position="39"/>
        <end position="51"/>
    </location>
</feature>
<proteinExistence type="predicted"/>
<feature type="region of interest" description="Disordered" evidence="1">
    <location>
        <begin position="1"/>
        <end position="62"/>
    </location>
</feature>
<keyword evidence="2" id="KW-0812">Transmembrane</keyword>
<evidence type="ECO:0000256" key="2">
    <source>
        <dbReference type="SAM" id="Phobius"/>
    </source>
</evidence>
<evidence type="ECO:0000313" key="4">
    <source>
        <dbReference type="Proteomes" id="UP000536604"/>
    </source>
</evidence>
<keyword evidence="2" id="KW-1133">Transmembrane helix</keyword>
<dbReference type="RefSeq" id="WP_184285718.1">
    <property type="nucleotide sequence ID" value="NZ_JACHJO010000001.1"/>
</dbReference>
<keyword evidence="2" id="KW-0472">Membrane</keyword>
<comment type="caution">
    <text evidence="3">The sequence shown here is derived from an EMBL/GenBank/DDBJ whole genome shotgun (WGS) entry which is preliminary data.</text>
</comment>
<feature type="transmembrane region" description="Helical" evidence="2">
    <location>
        <begin position="118"/>
        <end position="137"/>
    </location>
</feature>
<protein>
    <recommendedName>
        <fullName evidence="5">Interferon-induced transmembrane protein</fullName>
    </recommendedName>
</protein>
<organism evidence="3 4">
    <name type="scientific">Nocardiopsis algeriensis</name>
    <dbReference type="NCBI Taxonomy" id="1478215"/>
    <lineage>
        <taxon>Bacteria</taxon>
        <taxon>Bacillati</taxon>
        <taxon>Actinomycetota</taxon>
        <taxon>Actinomycetes</taxon>
        <taxon>Streptosporangiales</taxon>
        <taxon>Nocardiopsidaceae</taxon>
        <taxon>Nocardiopsis</taxon>
    </lineage>
</organism>
<feature type="transmembrane region" description="Helical" evidence="2">
    <location>
        <begin position="67"/>
        <end position="97"/>
    </location>
</feature>
<name>A0A841IJT5_9ACTN</name>
<gene>
    <name evidence="3" type="ORF">FHS13_000132</name>
</gene>
<accession>A0A841IJT5</accession>
<evidence type="ECO:0008006" key="5">
    <source>
        <dbReference type="Google" id="ProtNLM"/>
    </source>
</evidence>
<evidence type="ECO:0000256" key="1">
    <source>
        <dbReference type="SAM" id="MobiDB-lite"/>
    </source>
</evidence>
<dbReference type="AlphaFoldDB" id="A0A841IJT5"/>